<dbReference type="EMBL" id="LXMD01000001">
    <property type="protein sequence ID" value="OCG76531.1"/>
    <property type="molecule type" value="Genomic_DNA"/>
</dbReference>
<evidence type="ECO:0000313" key="1">
    <source>
        <dbReference type="EMBL" id="OCG76531.1"/>
    </source>
</evidence>
<dbReference type="OrthoDB" id="9777271at2"/>
<accession>A0A1B9NIW4</accession>
<sequence>MTEPTRFVEVERKFDVDAGTPVPAWTDVPGVARVTAGQERHLDALYLDTADLALARAGVAVRRRTGGPDAGWHIKGPLIDGARLELGWPLGEGDEVPEAVRAELAPYTGDALAPLARIVNDRTAYELLDADGAVLAEFVDDHVRTWDLRGGDEREWHEWEIELGPAAPADADAREAFFAGVTDAAFAAGARAASSASKLARALGR</sequence>
<reference evidence="1 2" key="1">
    <citation type="submission" date="2016-05" db="EMBL/GenBank/DDBJ databases">
        <authorList>
            <person name="Lavstsen T."/>
            <person name="Jespersen J.S."/>
        </authorList>
    </citation>
    <scope>NUCLEOTIDE SEQUENCE [LARGE SCALE GENOMIC DNA]</scope>
    <source>
        <strain evidence="1 2">YLB-01</strain>
    </source>
</reference>
<proteinExistence type="predicted"/>
<keyword evidence="2" id="KW-1185">Reference proteome</keyword>
<evidence type="ECO:0000313" key="2">
    <source>
        <dbReference type="Proteomes" id="UP000093355"/>
    </source>
</evidence>
<dbReference type="Pfam" id="PF01928">
    <property type="entry name" value="CYTH"/>
    <property type="match status" value="1"/>
</dbReference>
<organism evidence="1 2">
    <name type="scientific">Microbacterium sediminis</name>
    <dbReference type="NCBI Taxonomy" id="904291"/>
    <lineage>
        <taxon>Bacteria</taxon>
        <taxon>Bacillati</taxon>
        <taxon>Actinomycetota</taxon>
        <taxon>Actinomycetes</taxon>
        <taxon>Micrococcales</taxon>
        <taxon>Microbacteriaceae</taxon>
        <taxon>Microbacterium</taxon>
    </lineage>
</organism>
<protein>
    <submittedName>
        <fullName evidence="1">Adenylate cyclase</fullName>
    </submittedName>
</protein>
<dbReference type="Proteomes" id="UP000093355">
    <property type="component" value="Unassembled WGS sequence"/>
</dbReference>
<dbReference type="SUPFAM" id="SSF55154">
    <property type="entry name" value="CYTH-like phosphatases"/>
    <property type="match status" value="1"/>
</dbReference>
<dbReference type="InterPro" id="IPR033469">
    <property type="entry name" value="CYTH-like_dom_sf"/>
</dbReference>
<dbReference type="SMART" id="SM01118">
    <property type="entry name" value="CYTH"/>
    <property type="match status" value="1"/>
</dbReference>
<dbReference type="InterPro" id="IPR023577">
    <property type="entry name" value="CYTH_domain"/>
</dbReference>
<name>A0A1B9NIW4_9MICO</name>
<comment type="caution">
    <text evidence="1">The sequence shown here is derived from an EMBL/GenBank/DDBJ whole genome shotgun (WGS) entry which is preliminary data.</text>
</comment>
<gene>
    <name evidence="1" type="ORF">A7J15_11135</name>
</gene>
<dbReference type="CDD" id="cd07374">
    <property type="entry name" value="CYTH-like_Pase"/>
    <property type="match status" value="1"/>
</dbReference>
<dbReference type="AlphaFoldDB" id="A0A1B9NIW4"/>
<dbReference type="RefSeq" id="WP_067027965.1">
    <property type="nucleotide sequence ID" value="NZ_CP038256.1"/>
</dbReference>
<dbReference type="STRING" id="904291.A7J15_11135"/>
<dbReference type="Gene3D" id="2.40.320.10">
    <property type="entry name" value="Hypothetical Protein Pfu-838710-001"/>
    <property type="match status" value="1"/>
</dbReference>